<proteinExistence type="predicted"/>
<organism evidence="1 2">
    <name type="scientific">Rangifer tarandus platyrhynchus</name>
    <name type="common">Svalbard reindeer</name>
    <dbReference type="NCBI Taxonomy" id="3082113"/>
    <lineage>
        <taxon>Eukaryota</taxon>
        <taxon>Metazoa</taxon>
        <taxon>Chordata</taxon>
        <taxon>Craniata</taxon>
        <taxon>Vertebrata</taxon>
        <taxon>Euteleostomi</taxon>
        <taxon>Mammalia</taxon>
        <taxon>Eutheria</taxon>
        <taxon>Laurasiatheria</taxon>
        <taxon>Artiodactyla</taxon>
        <taxon>Ruminantia</taxon>
        <taxon>Pecora</taxon>
        <taxon>Cervidae</taxon>
        <taxon>Odocoileinae</taxon>
        <taxon>Rangifer</taxon>
    </lineage>
</organism>
<name>A0ACB0DT59_RANTA</name>
<protein>
    <submittedName>
        <fullName evidence="1">Uncharacterized protein</fullName>
    </submittedName>
</protein>
<gene>
    <name evidence="1" type="ORF">MRATA1EN3_LOCUS2639</name>
</gene>
<dbReference type="Proteomes" id="UP001162501">
    <property type="component" value="Chromosome 1"/>
</dbReference>
<accession>A0ACB0DT59</accession>
<evidence type="ECO:0000313" key="2">
    <source>
        <dbReference type="Proteomes" id="UP001162501"/>
    </source>
</evidence>
<sequence>MEETRSAWFTVQGIPVSGVFLETHPRRDQVVEGETLVLVCSVAKGTGKTTFSWHREDTSEILGRKSQRSQTAELEIPVIWESHAGRYYCTADNGYGLIQSEAVNVTVKTVVAAVAVTTGAEEPKDDDKGRQEAGSEARSDAGSPELLPGSWQSSTGNRLCSVSSEGAIVGKKPQGLRDVPLGSTSAPSGGGASFIRSVTARHCGSFACEADNGLGAQRREVAVVHVAEFPPKIRLMNCPHRCEGRVEVEKEGCWDTMCDDGWDMKDVAVGFWELGCGAAEHTPAGTLYLPVAEENQPVFIQGALCNGTEAALAECEQLETFVGTIRMQAQCAKDGTNSASQLGRSPEMRTSSDVTSQECGARAWGVTPRGTFPRPGKASGSQRLALGAEGSALGMRRGRRVGAGRPGIDCGLSWRGPLAPPPPLGPAAAGRAPSPFSRPLWLQFIFQLMKWGGGCVLAAAPGDAGVLKASPPRGGSLRPHPFRARPGPRRPAGPTCRASAARGRTPPTGARGRGRGRRRGLRERRGKPAAKAERSCRRPAVCLPALHWAAPRARRAGESASFTLHSGARGGEGTKGLDQRTQECRSESLPITIKPVLSLLHFSYISKQARSSRSLANSGPEPRAGARRKDSMLSLLVWILTLSDTFSQGTQTRFSQEPADQTVVAGQRAVLPCVLLNYSGIVQWTKDGLALGMGQGLKAWPRYRVVGSAEAGQYNLEITDAELSDDASYECQATEAALRSRRAKLTVLIPPEDTRIDGGPVILLQAGTPHNLTCRAFNAKPAATIIWFRDGTQQEGAVASTELLKDGKRETTISQLLINPTDLDIGRVFTCRSVNEAIPSGKETSIELDVHHPPTVTLSIEPQTVQEGERVVFTCQATANPEILGYRWAKGGFLIEDAHESRYETNVDYSFFTEPVSCEVHNKVGSTNVSTLVNVHFAPRIVVDPKPTTTDIGSDVTLTCVWVGNPPLTLTWTKKDSNMVLSNSNQLLLKSVTQADAGTYTCRAIVPRIGVAEREVPLYVNGPPIISSEAVQYAVRGDGGKVECFIGSTPPPDRIAWAWKENFLEVGTLERYTVERTNSGSGVLSTLTINNVMEADFQTHYNCTAWNSFGPGTAIIQLEEREVLPVGIIAGATIGAGILLIFFFIALVFFLYRRRKGSRKDVTLRKLDIKVETVNREPLTMHSDREDDTASVSTATRVMKAIYSSFKDDVDLKQDLRCDTIDTREEYEMKDPTNGYYNVRAHEDRPSSRAVLYADYRAPGPARFDGRPSSRLSHSSGYAQLNTYSRAPAPDYGPEPTPPGPAAPAGNDTASQLSYENYEKFNSHPFPGAAGYPTYRLGYPQAPPSGLERTPYEAYDPIGKYATATRFSYTSQHSDYGQRFQQRMQTHV</sequence>
<reference evidence="1" key="1">
    <citation type="submission" date="2023-05" db="EMBL/GenBank/DDBJ databases">
        <authorList>
            <consortium name="ELIXIR-Norway"/>
        </authorList>
    </citation>
    <scope>NUCLEOTIDE SEQUENCE</scope>
</reference>
<dbReference type="EMBL" id="OX596085">
    <property type="protein sequence ID" value="CAI9691426.1"/>
    <property type="molecule type" value="Genomic_DNA"/>
</dbReference>
<evidence type="ECO:0000313" key="1">
    <source>
        <dbReference type="EMBL" id="CAI9691426.1"/>
    </source>
</evidence>